<dbReference type="GO" id="GO:0016301">
    <property type="term" value="F:kinase activity"/>
    <property type="evidence" value="ECO:0007669"/>
    <property type="project" value="UniProtKB-KW"/>
</dbReference>
<feature type="region of interest" description="Disordered" evidence="1">
    <location>
        <begin position="301"/>
        <end position="339"/>
    </location>
</feature>
<keyword evidence="3" id="KW-0808">Transferase</keyword>
<evidence type="ECO:0000313" key="3">
    <source>
        <dbReference type="EMBL" id="MDP9805772.1"/>
    </source>
</evidence>
<proteinExistence type="predicted"/>
<gene>
    <name evidence="3" type="ORF">J2S70_000354</name>
</gene>
<dbReference type="PANTHER" id="PTHR21310">
    <property type="entry name" value="AMINOGLYCOSIDE PHOSPHOTRANSFERASE-RELATED-RELATED"/>
    <property type="match status" value="1"/>
</dbReference>
<evidence type="ECO:0000259" key="2">
    <source>
        <dbReference type="Pfam" id="PF01636"/>
    </source>
</evidence>
<name>A0ABT9NEG7_9ACTO</name>
<organism evidence="3 4">
    <name type="scientific">Trueperella bonasi</name>
    <dbReference type="NCBI Taxonomy" id="312286"/>
    <lineage>
        <taxon>Bacteria</taxon>
        <taxon>Bacillati</taxon>
        <taxon>Actinomycetota</taxon>
        <taxon>Actinomycetes</taxon>
        <taxon>Actinomycetales</taxon>
        <taxon>Actinomycetaceae</taxon>
        <taxon>Trueperella</taxon>
    </lineage>
</organism>
<sequence length="339" mass="36665">MNITPFKLAALAVAAVDGLEAAGVRGPYTRTADFQFGGVVDAEGRRWIVKYPLHTIAATMIEAEAAIAPALLDALRDGHLPFDVVRPAGFTQVNEGRAVVYTAPLGREHDFETLTEAHAHELGRTLAAIHKLPSDIIEKSGLPVYDAETTRRRLLADLHDADATSALPGVLRRRWENALEVPELWDFEPRVVHGDIEPDQFMWSDGSISCVLGFGSAHVGDPALDFANLVTALDEQLFDALLESYSNALGEELSENFFNRIVLMSELALARWMLFGARRGDPDIVDDARAMMDDLAAEVDADPDLAPGPTWSVSQAQPAYAESADEAGFTAASSTPSAN</sequence>
<keyword evidence="3" id="KW-0418">Kinase</keyword>
<dbReference type="RefSeq" id="WP_307682033.1">
    <property type="nucleotide sequence ID" value="NZ_JAUSQX010000001.1"/>
</dbReference>
<protein>
    <submittedName>
        <fullName evidence="3">Aminoglycoside phosphotransferase (APT) family kinase protein</fullName>
    </submittedName>
</protein>
<dbReference type="InterPro" id="IPR051678">
    <property type="entry name" value="AGP_Transferase"/>
</dbReference>
<dbReference type="Gene3D" id="3.90.1200.10">
    <property type="match status" value="1"/>
</dbReference>
<evidence type="ECO:0000313" key="4">
    <source>
        <dbReference type="Proteomes" id="UP001243212"/>
    </source>
</evidence>
<feature type="domain" description="Aminoglycoside phosphotransferase" evidence="2">
    <location>
        <begin position="41"/>
        <end position="250"/>
    </location>
</feature>
<dbReference type="InterPro" id="IPR011009">
    <property type="entry name" value="Kinase-like_dom_sf"/>
</dbReference>
<dbReference type="PANTHER" id="PTHR21310:SF15">
    <property type="entry name" value="AMINOGLYCOSIDE PHOSPHOTRANSFERASE DOMAIN-CONTAINING PROTEIN"/>
    <property type="match status" value="1"/>
</dbReference>
<comment type="caution">
    <text evidence="3">The sequence shown here is derived from an EMBL/GenBank/DDBJ whole genome shotgun (WGS) entry which is preliminary data.</text>
</comment>
<evidence type="ECO:0000256" key="1">
    <source>
        <dbReference type="SAM" id="MobiDB-lite"/>
    </source>
</evidence>
<dbReference type="SUPFAM" id="SSF56112">
    <property type="entry name" value="Protein kinase-like (PK-like)"/>
    <property type="match status" value="1"/>
</dbReference>
<keyword evidence="4" id="KW-1185">Reference proteome</keyword>
<dbReference type="Proteomes" id="UP001243212">
    <property type="component" value="Unassembled WGS sequence"/>
</dbReference>
<dbReference type="InterPro" id="IPR002575">
    <property type="entry name" value="Aminoglycoside_PTrfase"/>
</dbReference>
<accession>A0ABT9NEG7</accession>
<dbReference type="EMBL" id="JAUSQX010000001">
    <property type="protein sequence ID" value="MDP9805772.1"/>
    <property type="molecule type" value="Genomic_DNA"/>
</dbReference>
<reference evidence="3 4" key="1">
    <citation type="submission" date="2023-07" db="EMBL/GenBank/DDBJ databases">
        <title>Sequencing the genomes of 1000 actinobacteria strains.</title>
        <authorList>
            <person name="Klenk H.-P."/>
        </authorList>
    </citation>
    <scope>NUCLEOTIDE SEQUENCE [LARGE SCALE GENOMIC DNA]</scope>
    <source>
        <strain evidence="3 4">DSM 17163</strain>
    </source>
</reference>
<dbReference type="Pfam" id="PF01636">
    <property type="entry name" value="APH"/>
    <property type="match status" value="1"/>
</dbReference>